<dbReference type="Pfam" id="PF08940">
    <property type="entry name" value="DUF1918"/>
    <property type="match status" value="1"/>
</dbReference>
<accession>A0ABN1PFC6</accession>
<name>A0ABN1PFC6_9ACTN</name>
<feature type="domain" description="DUF1918" evidence="1">
    <location>
        <begin position="1"/>
        <end position="58"/>
    </location>
</feature>
<evidence type="ECO:0000313" key="2">
    <source>
        <dbReference type="EMBL" id="GAA0927413.1"/>
    </source>
</evidence>
<comment type="caution">
    <text evidence="2">The sequence shown here is derived from an EMBL/GenBank/DDBJ whole genome shotgun (WGS) entry which is preliminary data.</text>
</comment>
<proteinExistence type="predicted"/>
<dbReference type="InterPro" id="IPR015035">
    <property type="entry name" value="DUF1918"/>
</dbReference>
<dbReference type="RefSeq" id="WP_343964918.1">
    <property type="nucleotide sequence ID" value="NZ_BAAAHK010000003.1"/>
</dbReference>
<gene>
    <name evidence="2" type="ORF">GCM10009554_08290</name>
</gene>
<organism evidence="2 3">
    <name type="scientific">Kribbella koreensis</name>
    <dbReference type="NCBI Taxonomy" id="57909"/>
    <lineage>
        <taxon>Bacteria</taxon>
        <taxon>Bacillati</taxon>
        <taxon>Actinomycetota</taxon>
        <taxon>Actinomycetes</taxon>
        <taxon>Propionibacteriales</taxon>
        <taxon>Kribbellaceae</taxon>
        <taxon>Kribbella</taxon>
    </lineage>
</organism>
<dbReference type="Proteomes" id="UP001500542">
    <property type="component" value="Unassembled WGS sequence"/>
</dbReference>
<dbReference type="Gene3D" id="2.30.30.440">
    <property type="entry name" value="Domain of unknown function DUF1918"/>
    <property type="match status" value="1"/>
</dbReference>
<sequence>MKATPGDWVVVESTHLSEMRRHGQILEVHGPAGDPPYLVRWDDTGTETVFIPGPGAHIMTAEQMREQHSR</sequence>
<evidence type="ECO:0000313" key="3">
    <source>
        <dbReference type="Proteomes" id="UP001500542"/>
    </source>
</evidence>
<evidence type="ECO:0000259" key="1">
    <source>
        <dbReference type="Pfam" id="PF08940"/>
    </source>
</evidence>
<dbReference type="SUPFAM" id="SSF50118">
    <property type="entry name" value="Cell growth inhibitor/plasmid maintenance toxic component"/>
    <property type="match status" value="1"/>
</dbReference>
<dbReference type="EMBL" id="BAAAHK010000003">
    <property type="protein sequence ID" value="GAA0927413.1"/>
    <property type="molecule type" value="Genomic_DNA"/>
</dbReference>
<keyword evidence="3" id="KW-1185">Reference proteome</keyword>
<reference evidence="2 3" key="1">
    <citation type="journal article" date="2019" name="Int. J. Syst. Evol. Microbiol.">
        <title>The Global Catalogue of Microorganisms (GCM) 10K type strain sequencing project: providing services to taxonomists for standard genome sequencing and annotation.</title>
        <authorList>
            <consortium name="The Broad Institute Genomics Platform"/>
            <consortium name="The Broad Institute Genome Sequencing Center for Infectious Disease"/>
            <person name="Wu L."/>
            <person name="Ma J."/>
        </authorList>
    </citation>
    <scope>NUCLEOTIDE SEQUENCE [LARGE SCALE GENOMIC DNA]</scope>
    <source>
        <strain evidence="2 3">JCM 10977</strain>
    </source>
</reference>
<protein>
    <submittedName>
        <fullName evidence="2">DUF1918 domain-containing protein</fullName>
    </submittedName>
</protein>